<dbReference type="InterPro" id="IPR016715">
    <property type="entry name" value="PAF_acetylhydro_eukaryote"/>
</dbReference>
<keyword evidence="7" id="KW-1185">Reference proteome</keyword>
<evidence type="ECO:0000256" key="4">
    <source>
        <dbReference type="PIRNR" id="PIRNR018169"/>
    </source>
</evidence>
<dbReference type="Proteomes" id="UP000059188">
    <property type="component" value="Unassembled WGS sequence"/>
</dbReference>
<dbReference type="OrthoDB" id="2363873at2759"/>
<evidence type="ECO:0000256" key="3">
    <source>
        <dbReference type="ARBA" id="ARBA00023098"/>
    </source>
</evidence>
<evidence type="ECO:0000313" key="7">
    <source>
        <dbReference type="Proteomes" id="UP000059188"/>
    </source>
</evidence>
<comment type="catalytic activity">
    <reaction evidence="4">
        <text>a 1-O-alkyl-2-acetyl-sn-glycero-3-phosphocholine + H2O = a 1-O-alkyl-sn-glycero-3-phosphocholine + acetate + H(+)</text>
        <dbReference type="Rhea" id="RHEA:17777"/>
        <dbReference type="ChEBI" id="CHEBI:15377"/>
        <dbReference type="ChEBI" id="CHEBI:15378"/>
        <dbReference type="ChEBI" id="CHEBI:30089"/>
        <dbReference type="ChEBI" id="CHEBI:30909"/>
        <dbReference type="ChEBI" id="CHEBI:36707"/>
        <dbReference type="EC" id="3.1.1.47"/>
    </reaction>
</comment>
<evidence type="ECO:0000313" key="6">
    <source>
        <dbReference type="EMBL" id="CEL59393.1"/>
    </source>
</evidence>
<feature type="active site" description="Charge relay system" evidence="5">
    <location>
        <position position="297"/>
    </location>
</feature>
<dbReference type="PANTHER" id="PTHR10272">
    <property type="entry name" value="PLATELET-ACTIVATING FACTOR ACETYLHYDROLASE"/>
    <property type="match status" value="1"/>
</dbReference>
<organism evidence="6 7">
    <name type="scientific">Thanatephorus cucumeris (strain AG1-IB / isolate 7/3/14)</name>
    <name type="common">Lettuce bottom rot fungus</name>
    <name type="synonym">Rhizoctonia solani</name>
    <dbReference type="NCBI Taxonomy" id="1108050"/>
    <lineage>
        <taxon>Eukaryota</taxon>
        <taxon>Fungi</taxon>
        <taxon>Dikarya</taxon>
        <taxon>Basidiomycota</taxon>
        <taxon>Agaricomycotina</taxon>
        <taxon>Agaricomycetes</taxon>
        <taxon>Cantharellales</taxon>
        <taxon>Ceratobasidiaceae</taxon>
        <taxon>Rhizoctonia</taxon>
        <taxon>Rhizoctonia solani AG-1</taxon>
    </lineage>
</organism>
<dbReference type="InterPro" id="IPR029058">
    <property type="entry name" value="AB_hydrolase_fold"/>
</dbReference>
<comment type="similarity">
    <text evidence="4">Belongs to the serine esterase family.</text>
</comment>
<dbReference type="GO" id="GO:0016042">
    <property type="term" value="P:lipid catabolic process"/>
    <property type="evidence" value="ECO:0007669"/>
    <property type="project" value="UniProtKB-KW"/>
</dbReference>
<proteinExistence type="inferred from homology"/>
<dbReference type="PANTHER" id="PTHR10272:SF0">
    <property type="entry name" value="PLATELET-ACTIVATING FACTOR ACETYLHYDROLASE"/>
    <property type="match status" value="1"/>
</dbReference>
<evidence type="ECO:0000256" key="1">
    <source>
        <dbReference type="ARBA" id="ARBA00022801"/>
    </source>
</evidence>
<evidence type="ECO:0000256" key="2">
    <source>
        <dbReference type="ARBA" id="ARBA00022963"/>
    </source>
</evidence>
<dbReference type="PIRSF" id="PIRSF018169">
    <property type="entry name" value="PAF_acetylhydrolase"/>
    <property type="match status" value="1"/>
</dbReference>
<keyword evidence="2 4" id="KW-0442">Lipid degradation</keyword>
<accession>A0A0B7FT31</accession>
<dbReference type="Gene3D" id="3.40.50.1820">
    <property type="entry name" value="alpha/beta hydrolase"/>
    <property type="match status" value="1"/>
</dbReference>
<keyword evidence="1 4" id="KW-0378">Hydrolase</keyword>
<sequence length="439" mass="49482">MRLPDYKGRFPVSVSTFKKPIRPSHVYSNARVDGRPVLKLEEIAYTVYYPTTDDRSHGPRGVHWLPRPLNIATAGWAKFASRSYWLLWPFVYLFARFIKLPTYMNAPLRPYTEPQTSHESNSSAETLTSSTTKWPLAIFSHGLAGGRFTYSDYCGRLASQGMVVVALEHRDGSGPFVIPTDEETGKPTPKLYLQTNEIGWEEQPKGKLPLRVDQLKFRIREVYEAFESIKNVVQGDRGDTESMDNFSHWDSFKDQVEFSKVLLTGHSFGGATSLSLLSNPPPEGHSQLPIEKVVLLDPWMDPLPLPGTLPVAYESRPPLLIMNSEGFTLWKEHFAVLEEVVSDWRKSGGDECASLVTLVRSQHHYYSDFGAFVPFGKSRTLGLLVLDTAHRLTMAYVHGSLMSELKGKRTMEIEPLPGKGKYGEEKRQIVGQPGEVILH</sequence>
<name>A0A0B7FT31_THACB</name>
<dbReference type="STRING" id="1108050.A0A0B7FT31"/>
<gene>
    <name evidence="6" type="ORF">RSOLAG1IB_03326</name>
</gene>
<dbReference type="SUPFAM" id="SSF53474">
    <property type="entry name" value="alpha/beta-Hydrolases"/>
    <property type="match status" value="1"/>
</dbReference>
<evidence type="ECO:0000256" key="5">
    <source>
        <dbReference type="PIRSR" id="PIRSR018169-1"/>
    </source>
</evidence>
<feature type="active site" description="Nucleophile" evidence="5">
    <location>
        <position position="267"/>
    </location>
</feature>
<feature type="active site" description="Charge relay system" evidence="5">
    <location>
        <position position="363"/>
    </location>
</feature>
<keyword evidence="3 4" id="KW-0443">Lipid metabolism</keyword>
<dbReference type="Pfam" id="PF03403">
    <property type="entry name" value="PAF-AH_p_II"/>
    <property type="match status" value="1"/>
</dbReference>
<protein>
    <recommendedName>
        <fullName evidence="4">Putative phospholipase</fullName>
        <ecNumber evidence="4">3.1.1.47</ecNumber>
    </recommendedName>
</protein>
<dbReference type="EC" id="3.1.1.47" evidence="4"/>
<dbReference type="EMBL" id="LN679103">
    <property type="protein sequence ID" value="CEL59393.1"/>
    <property type="molecule type" value="Genomic_DNA"/>
</dbReference>
<reference evidence="6 7" key="1">
    <citation type="submission" date="2014-11" db="EMBL/GenBank/DDBJ databases">
        <authorList>
            <person name="Wibberg Daniel"/>
        </authorList>
    </citation>
    <scope>NUCLEOTIDE SEQUENCE [LARGE SCALE GENOMIC DNA]</scope>
    <source>
        <strain evidence="6">Rhizoctonia solani AG1-IB 7/3/14</strain>
    </source>
</reference>
<dbReference type="GO" id="GO:0003847">
    <property type="term" value="F:1-alkyl-2-acetylglycerophosphocholine esterase activity"/>
    <property type="evidence" value="ECO:0007669"/>
    <property type="project" value="UniProtKB-UniRule"/>
</dbReference>
<dbReference type="AlphaFoldDB" id="A0A0B7FT31"/>